<protein>
    <recommendedName>
        <fullName evidence="5">50S ribosomal protein L25</fullName>
    </recommendedName>
</protein>
<name>A0A562IKL1_9GAMM</name>
<feature type="domain" description="Large ribosomal subunit protein bL25 L25" evidence="6">
    <location>
        <begin position="6"/>
        <end position="94"/>
    </location>
</feature>
<evidence type="ECO:0000313" key="7">
    <source>
        <dbReference type="EMBL" id="TWH71412.1"/>
    </source>
</evidence>
<evidence type="ECO:0000256" key="2">
    <source>
        <dbReference type="ARBA" id="ARBA00022884"/>
    </source>
</evidence>
<keyword evidence="3 7" id="KW-0689">Ribosomal protein</keyword>
<evidence type="ECO:0000256" key="5">
    <source>
        <dbReference type="ARBA" id="ARBA00035479"/>
    </source>
</evidence>
<dbReference type="InterPro" id="IPR020930">
    <property type="entry name" value="Ribosomal_uL5_bac-type"/>
</dbReference>
<proteinExistence type="predicted"/>
<dbReference type="AlphaFoldDB" id="A0A562IKL1"/>
<dbReference type="OrthoDB" id="9806411at2"/>
<dbReference type="NCBIfam" id="NF004612">
    <property type="entry name" value="PRK05943.1"/>
    <property type="match status" value="1"/>
</dbReference>
<dbReference type="InterPro" id="IPR020056">
    <property type="entry name" value="Rbsml_bL25/Gln-tRNA_synth_N"/>
</dbReference>
<dbReference type="SUPFAM" id="SSF50715">
    <property type="entry name" value="Ribosomal protein L25-like"/>
    <property type="match status" value="1"/>
</dbReference>
<dbReference type="GO" id="GO:0003735">
    <property type="term" value="F:structural constituent of ribosome"/>
    <property type="evidence" value="ECO:0007669"/>
    <property type="project" value="InterPro"/>
</dbReference>
<dbReference type="GO" id="GO:0006412">
    <property type="term" value="P:translation"/>
    <property type="evidence" value="ECO:0007669"/>
    <property type="project" value="InterPro"/>
</dbReference>
<dbReference type="GO" id="GO:0022625">
    <property type="term" value="C:cytosolic large ribosomal subunit"/>
    <property type="evidence" value="ECO:0007669"/>
    <property type="project" value="TreeGrafter"/>
</dbReference>
<evidence type="ECO:0000256" key="4">
    <source>
        <dbReference type="ARBA" id="ARBA00023274"/>
    </source>
</evidence>
<dbReference type="InterPro" id="IPR029751">
    <property type="entry name" value="Ribosomal_L25_dom"/>
</dbReference>
<dbReference type="EMBL" id="VLKG01000005">
    <property type="protein sequence ID" value="TWH71412.1"/>
    <property type="molecule type" value="Genomic_DNA"/>
</dbReference>
<gene>
    <name evidence="7" type="ORF">LX59_01697</name>
</gene>
<evidence type="ECO:0000256" key="1">
    <source>
        <dbReference type="ARBA" id="ARBA00022730"/>
    </source>
</evidence>
<dbReference type="Pfam" id="PF01386">
    <property type="entry name" value="Ribosomal_L25p"/>
    <property type="match status" value="1"/>
</dbReference>
<dbReference type="Proteomes" id="UP000319627">
    <property type="component" value="Unassembled WGS sequence"/>
</dbReference>
<keyword evidence="2" id="KW-0694">RNA-binding</keyword>
<dbReference type="CDD" id="cd00495">
    <property type="entry name" value="Ribosomal_L25_TL5_CTC"/>
    <property type="match status" value="1"/>
</dbReference>
<keyword evidence="4" id="KW-0687">Ribonucleoprotein</keyword>
<dbReference type="InterPro" id="IPR011035">
    <property type="entry name" value="Ribosomal_bL25/Gln-tRNA_synth"/>
</dbReference>
<evidence type="ECO:0000259" key="6">
    <source>
        <dbReference type="Pfam" id="PF01386"/>
    </source>
</evidence>
<accession>A0A562IKL1</accession>
<sequence length="98" mass="10903">MTEFTLNAEVRSDLGKGASRRLRRNANLVPAIIYGGDKEPQSISLQFRDVTKLVESDAAFSSVIELNVAGSVEKVTIKAMQRHPAKNFVMHIDFLRSN</sequence>
<dbReference type="PANTHER" id="PTHR33284:SF1">
    <property type="entry name" value="RIBOSOMAL PROTEIN L25_GLN-TRNA SYNTHETASE, ANTI-CODON-BINDING DOMAIN-CONTAINING PROTEIN"/>
    <property type="match status" value="1"/>
</dbReference>
<dbReference type="FunFam" id="2.40.240.10:FF:000002">
    <property type="entry name" value="50S ribosomal protein L25"/>
    <property type="match status" value="1"/>
</dbReference>
<organism evidence="7 8">
    <name type="scientific">Azomonas agilis</name>
    <dbReference type="NCBI Taxonomy" id="116849"/>
    <lineage>
        <taxon>Bacteria</taxon>
        <taxon>Pseudomonadati</taxon>
        <taxon>Pseudomonadota</taxon>
        <taxon>Gammaproteobacteria</taxon>
        <taxon>Pseudomonadales</taxon>
        <taxon>Pseudomonadaceae</taxon>
        <taxon>Azomonas</taxon>
    </lineage>
</organism>
<keyword evidence="1" id="KW-0699">rRNA-binding</keyword>
<dbReference type="Gene3D" id="2.40.240.10">
    <property type="entry name" value="Ribosomal Protein L25, Chain P"/>
    <property type="match status" value="1"/>
</dbReference>
<reference evidence="7 8" key="1">
    <citation type="submission" date="2019-07" db="EMBL/GenBank/DDBJ databases">
        <title>Genomic Encyclopedia of Type Strains, Phase I: the one thousand microbial genomes (KMG-I) project.</title>
        <authorList>
            <person name="Kyrpides N."/>
        </authorList>
    </citation>
    <scope>NUCLEOTIDE SEQUENCE [LARGE SCALE GENOMIC DNA]</scope>
    <source>
        <strain evidence="7 8">DSM 375</strain>
    </source>
</reference>
<evidence type="ECO:0000256" key="3">
    <source>
        <dbReference type="ARBA" id="ARBA00022980"/>
    </source>
</evidence>
<evidence type="ECO:0000313" key="8">
    <source>
        <dbReference type="Proteomes" id="UP000319627"/>
    </source>
</evidence>
<comment type="caution">
    <text evidence="7">The sequence shown here is derived from an EMBL/GenBank/DDBJ whole genome shotgun (WGS) entry which is preliminary data.</text>
</comment>
<keyword evidence="8" id="KW-1185">Reference proteome</keyword>
<dbReference type="GO" id="GO:0008097">
    <property type="term" value="F:5S rRNA binding"/>
    <property type="evidence" value="ECO:0007669"/>
    <property type="project" value="TreeGrafter"/>
</dbReference>
<dbReference type="PANTHER" id="PTHR33284">
    <property type="entry name" value="RIBOSOMAL PROTEIN L25/GLN-TRNA SYNTHETASE, ANTI-CODON-BINDING DOMAIN-CONTAINING PROTEIN"/>
    <property type="match status" value="1"/>
</dbReference>